<keyword evidence="4 8" id="KW-0547">Nucleotide-binding</keyword>
<keyword evidence="2 8" id="KW-0963">Cytoplasm</keyword>
<dbReference type="Pfam" id="PF01926">
    <property type="entry name" value="MMR_HSR1"/>
    <property type="match status" value="1"/>
</dbReference>
<dbReference type="Gene3D" id="3.40.50.300">
    <property type="entry name" value="P-loop containing nucleotide triphosphate hydrolases"/>
    <property type="match status" value="1"/>
</dbReference>
<feature type="domain" description="OBG-type G" evidence="9">
    <location>
        <begin position="163"/>
        <end position="329"/>
    </location>
</feature>
<dbReference type="InterPro" id="IPR006073">
    <property type="entry name" value="GTP-bd"/>
</dbReference>
<protein>
    <recommendedName>
        <fullName evidence="8">GTPase Obg</fullName>
        <ecNumber evidence="8">3.6.5.-</ecNumber>
    </recommendedName>
    <alternativeName>
        <fullName evidence="8">GTP-binding protein Obg</fullName>
    </alternativeName>
</protein>
<feature type="binding site" evidence="8">
    <location>
        <position position="196"/>
    </location>
    <ligand>
        <name>Mg(2+)</name>
        <dbReference type="ChEBI" id="CHEBI:18420"/>
    </ligand>
</feature>
<evidence type="ECO:0000313" key="12">
    <source>
        <dbReference type="Proteomes" id="UP000266183"/>
    </source>
</evidence>
<sequence>MSSPNFIDYVKFCSRSGHGGAGYLHFHREKFIQHGGPDGGNGGRGGHVILRGNAQHWTLLHLKYRKHVIATNGNRGEEQDRTGHDGEDEILDVPLGTVAKRADTEEILFEITEDGKEYILTPGGRGGKGNAFFATSTNQAPQHAQPGEPGKEEWIVLELKLLADVGLVGFPNAGKSTLLSVVSAAKPKIGDYPFTTLTPNLGVVSYRDAHSFVMADIPGIIEGAAEGKGLGIRFLRHIERNSLLLFMIPADAKDIGVEYDILLNELRKYNPELLDKKRLLAISKADMLDDELKEAIKKELPTELPSVFISSITSQGITELKDLIWKNLH</sequence>
<dbReference type="PROSITE" id="PS00905">
    <property type="entry name" value="GTP1_OBG"/>
    <property type="match status" value="1"/>
</dbReference>
<dbReference type="PROSITE" id="PS51883">
    <property type="entry name" value="OBG"/>
    <property type="match status" value="1"/>
</dbReference>
<comment type="subunit">
    <text evidence="8">Monomer.</text>
</comment>
<evidence type="ECO:0000256" key="4">
    <source>
        <dbReference type="ARBA" id="ARBA00022741"/>
    </source>
</evidence>
<dbReference type="GO" id="GO:0005737">
    <property type="term" value="C:cytoplasm"/>
    <property type="evidence" value="ECO:0007669"/>
    <property type="project" value="UniProtKB-SubCell"/>
</dbReference>
<dbReference type="EC" id="3.6.5.-" evidence="8"/>
<keyword evidence="3 8" id="KW-0479">Metal-binding</keyword>
<evidence type="ECO:0000256" key="7">
    <source>
        <dbReference type="ARBA" id="ARBA00023134"/>
    </source>
</evidence>
<dbReference type="SUPFAM" id="SSF52540">
    <property type="entry name" value="P-loop containing nucleoside triphosphate hydrolases"/>
    <property type="match status" value="1"/>
</dbReference>
<evidence type="ECO:0000259" key="9">
    <source>
        <dbReference type="PROSITE" id="PS51710"/>
    </source>
</evidence>
<feature type="binding site" evidence="8">
    <location>
        <begin position="194"/>
        <end position="198"/>
    </location>
    <ligand>
        <name>GTP</name>
        <dbReference type="ChEBI" id="CHEBI:37565"/>
    </ligand>
</feature>
<dbReference type="Gene3D" id="2.70.210.12">
    <property type="entry name" value="GTP1/OBG domain"/>
    <property type="match status" value="1"/>
</dbReference>
<proteinExistence type="inferred from homology"/>
<feature type="binding site" evidence="8">
    <location>
        <begin position="283"/>
        <end position="286"/>
    </location>
    <ligand>
        <name>GTP</name>
        <dbReference type="ChEBI" id="CHEBI:37565"/>
    </ligand>
</feature>
<dbReference type="PROSITE" id="PS51710">
    <property type="entry name" value="G_OBG"/>
    <property type="match status" value="1"/>
</dbReference>
<feature type="binding site" evidence="8">
    <location>
        <begin position="310"/>
        <end position="312"/>
    </location>
    <ligand>
        <name>GTP</name>
        <dbReference type="ChEBI" id="CHEBI:37565"/>
    </ligand>
</feature>
<dbReference type="InterPro" id="IPR045086">
    <property type="entry name" value="OBG_GTPase"/>
</dbReference>
<dbReference type="GO" id="GO:0003924">
    <property type="term" value="F:GTPase activity"/>
    <property type="evidence" value="ECO:0007669"/>
    <property type="project" value="UniProtKB-UniRule"/>
</dbReference>
<feature type="domain" description="Obg" evidence="10">
    <location>
        <begin position="4"/>
        <end position="162"/>
    </location>
</feature>
<dbReference type="GO" id="GO:0005525">
    <property type="term" value="F:GTP binding"/>
    <property type="evidence" value="ECO:0007669"/>
    <property type="project" value="UniProtKB-UniRule"/>
</dbReference>
<dbReference type="NCBIfam" id="NF008955">
    <property type="entry name" value="PRK12297.1"/>
    <property type="match status" value="1"/>
</dbReference>
<dbReference type="Proteomes" id="UP000266183">
    <property type="component" value="Chromosome"/>
</dbReference>
<evidence type="ECO:0000313" key="11">
    <source>
        <dbReference type="EMBL" id="AYB30231.1"/>
    </source>
</evidence>
<dbReference type="InterPro" id="IPR027417">
    <property type="entry name" value="P-loop_NTPase"/>
</dbReference>
<dbReference type="InterPro" id="IPR036726">
    <property type="entry name" value="GTP1_OBG_dom_sf"/>
</dbReference>
<dbReference type="Pfam" id="PF01018">
    <property type="entry name" value="GTP1_OBG"/>
    <property type="match status" value="1"/>
</dbReference>
<dbReference type="InterPro" id="IPR006169">
    <property type="entry name" value="GTP1_OBG_dom"/>
</dbReference>
<evidence type="ECO:0000256" key="8">
    <source>
        <dbReference type="HAMAP-Rule" id="MF_01454"/>
    </source>
</evidence>
<keyword evidence="7 8" id="KW-0342">GTP-binding</keyword>
<dbReference type="AlphaFoldDB" id="A0A385SIE7"/>
<dbReference type="PANTHER" id="PTHR11702">
    <property type="entry name" value="DEVELOPMENTALLY REGULATED GTP-BINDING PROTEIN-RELATED"/>
    <property type="match status" value="1"/>
</dbReference>
<reference evidence="12" key="1">
    <citation type="submission" date="2018-09" db="EMBL/GenBank/DDBJ databases">
        <title>Chryseolinea sp. KIS68-18 isolated from soil.</title>
        <authorList>
            <person name="Weon H.-Y."/>
            <person name="Kwon S.-W."/>
            <person name="Lee S.A."/>
        </authorList>
    </citation>
    <scope>NUCLEOTIDE SEQUENCE [LARGE SCALE GENOMIC DNA]</scope>
    <source>
        <strain evidence="12">KIS68-18</strain>
    </source>
</reference>
<organism evidence="11 12">
    <name type="scientific">Chryseolinea soli</name>
    <dbReference type="NCBI Taxonomy" id="2321403"/>
    <lineage>
        <taxon>Bacteria</taxon>
        <taxon>Pseudomonadati</taxon>
        <taxon>Bacteroidota</taxon>
        <taxon>Cytophagia</taxon>
        <taxon>Cytophagales</taxon>
        <taxon>Fulvivirgaceae</taxon>
        <taxon>Chryseolinea</taxon>
    </lineage>
</organism>
<feature type="binding site" evidence="8">
    <location>
        <begin position="216"/>
        <end position="219"/>
    </location>
    <ligand>
        <name>GTP</name>
        <dbReference type="ChEBI" id="CHEBI:37565"/>
    </ligand>
</feature>
<comment type="similarity">
    <text evidence="1 8">Belongs to the TRAFAC class OBG-HflX-like GTPase superfamily. OBG GTPase family.</text>
</comment>
<dbReference type="OrthoDB" id="9807318at2"/>
<name>A0A385SIE7_9BACT</name>
<dbReference type="PANTHER" id="PTHR11702:SF31">
    <property type="entry name" value="MITOCHONDRIAL RIBOSOME-ASSOCIATED GTPASE 2"/>
    <property type="match status" value="1"/>
</dbReference>
<accession>A0A385SIE7</accession>
<dbReference type="GO" id="GO:0042254">
    <property type="term" value="P:ribosome biogenesis"/>
    <property type="evidence" value="ECO:0007669"/>
    <property type="project" value="UniProtKB-UniRule"/>
</dbReference>
<keyword evidence="5 8" id="KW-0378">Hydrolase</keyword>
<dbReference type="RefSeq" id="WP_119753516.1">
    <property type="nucleotide sequence ID" value="NZ_CP032382.1"/>
</dbReference>
<dbReference type="InterPro" id="IPR014100">
    <property type="entry name" value="GTP-bd_Obg/CgtA"/>
</dbReference>
<keyword evidence="12" id="KW-1185">Reference proteome</keyword>
<dbReference type="InterPro" id="IPR006074">
    <property type="entry name" value="GTP1-OBG_CS"/>
</dbReference>
<dbReference type="PRINTS" id="PR00326">
    <property type="entry name" value="GTP1OBG"/>
</dbReference>
<comment type="subcellular location">
    <subcellularLocation>
        <location evidence="8">Cytoplasm</location>
    </subcellularLocation>
</comment>
<dbReference type="NCBIfam" id="NF008956">
    <property type="entry name" value="PRK12299.1"/>
    <property type="match status" value="1"/>
</dbReference>
<evidence type="ECO:0000259" key="10">
    <source>
        <dbReference type="PROSITE" id="PS51883"/>
    </source>
</evidence>
<evidence type="ECO:0000256" key="2">
    <source>
        <dbReference type="ARBA" id="ARBA00022490"/>
    </source>
</evidence>
<comment type="function">
    <text evidence="8">An essential GTPase which binds GTP, GDP and possibly (p)ppGpp with moderate affinity, with high nucleotide exchange rates and a fairly low GTP hydrolysis rate. Plays a role in control of the cell cycle, stress response, ribosome biogenesis and in those bacteria that undergo differentiation, in morphogenesis control.</text>
</comment>
<evidence type="ECO:0000256" key="6">
    <source>
        <dbReference type="ARBA" id="ARBA00022842"/>
    </source>
</evidence>
<dbReference type="FunFam" id="2.70.210.12:FF:000001">
    <property type="entry name" value="GTPase Obg"/>
    <property type="match status" value="1"/>
</dbReference>
<dbReference type="CDD" id="cd01898">
    <property type="entry name" value="Obg"/>
    <property type="match status" value="1"/>
</dbReference>
<evidence type="ECO:0000256" key="1">
    <source>
        <dbReference type="ARBA" id="ARBA00007699"/>
    </source>
</evidence>
<dbReference type="HAMAP" id="MF_01454">
    <property type="entry name" value="GTPase_Obg"/>
    <property type="match status" value="1"/>
</dbReference>
<gene>
    <name evidence="11" type="primary">obgE</name>
    <name evidence="8" type="synonym">obg</name>
    <name evidence="11" type="ORF">D4L85_06365</name>
</gene>
<dbReference type="GO" id="GO:0043022">
    <property type="term" value="F:ribosome binding"/>
    <property type="evidence" value="ECO:0007669"/>
    <property type="project" value="UniProtKB-ARBA"/>
</dbReference>
<dbReference type="SUPFAM" id="SSF82051">
    <property type="entry name" value="Obg GTP-binding protein N-terminal domain"/>
    <property type="match status" value="1"/>
</dbReference>
<comment type="cofactor">
    <cofactor evidence="8">
        <name>Mg(2+)</name>
        <dbReference type="ChEBI" id="CHEBI:18420"/>
    </cofactor>
</comment>
<feature type="binding site" evidence="8">
    <location>
        <position position="176"/>
    </location>
    <ligand>
        <name>Mg(2+)</name>
        <dbReference type="ChEBI" id="CHEBI:18420"/>
    </ligand>
</feature>
<dbReference type="EMBL" id="CP032382">
    <property type="protein sequence ID" value="AYB30231.1"/>
    <property type="molecule type" value="Genomic_DNA"/>
</dbReference>
<evidence type="ECO:0000256" key="3">
    <source>
        <dbReference type="ARBA" id="ARBA00022723"/>
    </source>
</evidence>
<dbReference type="GO" id="GO:0000287">
    <property type="term" value="F:magnesium ion binding"/>
    <property type="evidence" value="ECO:0007669"/>
    <property type="project" value="InterPro"/>
</dbReference>
<evidence type="ECO:0000256" key="5">
    <source>
        <dbReference type="ARBA" id="ARBA00022801"/>
    </source>
</evidence>
<feature type="binding site" evidence="8">
    <location>
        <begin position="169"/>
        <end position="176"/>
    </location>
    <ligand>
        <name>GTP</name>
        <dbReference type="ChEBI" id="CHEBI:37565"/>
    </ligand>
</feature>
<dbReference type="InterPro" id="IPR031167">
    <property type="entry name" value="G_OBG"/>
</dbReference>
<dbReference type="PIRSF" id="PIRSF002401">
    <property type="entry name" value="GTP_bd_Obg/CgtA"/>
    <property type="match status" value="1"/>
</dbReference>
<dbReference type="KEGG" id="chk:D4L85_06365"/>
<keyword evidence="6 8" id="KW-0460">Magnesium</keyword>
<dbReference type="NCBIfam" id="TIGR02729">
    <property type="entry name" value="Obg_CgtA"/>
    <property type="match status" value="1"/>
</dbReference>